<keyword evidence="2" id="KW-1185">Reference proteome</keyword>
<sequence length="89" mass="10261">MNDDSEALEQVVFRDRQNVYIEPEAMEELLTEYGIWERTFYLGFGGFMKLPGMRGGVCCVFVDYREGQGGLVIPYEEQKDLLNSILKVL</sequence>
<evidence type="ECO:0000313" key="1">
    <source>
        <dbReference type="EMBL" id="TGY98236.1"/>
    </source>
</evidence>
<gene>
    <name evidence="1" type="ORF">E5329_00160</name>
</gene>
<reference evidence="1" key="1">
    <citation type="submission" date="2019-04" db="EMBL/GenBank/DDBJ databases">
        <title>Microbes associate with the intestines of laboratory mice.</title>
        <authorList>
            <person name="Navarre W."/>
            <person name="Wong E."/>
            <person name="Huang K."/>
            <person name="Tropini C."/>
            <person name="Ng K."/>
            <person name="Yu B."/>
        </authorList>
    </citation>
    <scope>NUCLEOTIDE SEQUENCE</scope>
    <source>
        <strain evidence="1">NM01_1-7b</strain>
    </source>
</reference>
<dbReference type="Proteomes" id="UP000304953">
    <property type="component" value="Unassembled WGS sequence"/>
</dbReference>
<name>A0AC61S1Z7_9FIRM</name>
<comment type="caution">
    <text evidence="1">The sequence shown here is derived from an EMBL/GenBank/DDBJ whole genome shotgun (WGS) entry which is preliminary data.</text>
</comment>
<protein>
    <submittedName>
        <fullName evidence="1">Uncharacterized protein</fullName>
    </submittedName>
</protein>
<dbReference type="EMBL" id="SRYA01000001">
    <property type="protein sequence ID" value="TGY98236.1"/>
    <property type="molecule type" value="Genomic_DNA"/>
</dbReference>
<accession>A0AC61S1Z7</accession>
<proteinExistence type="predicted"/>
<evidence type="ECO:0000313" key="2">
    <source>
        <dbReference type="Proteomes" id="UP000304953"/>
    </source>
</evidence>
<organism evidence="1 2">
    <name type="scientific">Petralouisia muris</name>
    <dbReference type="NCBI Taxonomy" id="3032872"/>
    <lineage>
        <taxon>Bacteria</taxon>
        <taxon>Bacillati</taxon>
        <taxon>Bacillota</taxon>
        <taxon>Clostridia</taxon>
        <taxon>Lachnospirales</taxon>
        <taxon>Lachnospiraceae</taxon>
        <taxon>Petralouisia</taxon>
    </lineage>
</organism>